<protein>
    <submittedName>
        <fullName evidence="2">Uncharacterized protein</fullName>
    </submittedName>
</protein>
<evidence type="ECO:0000313" key="3">
    <source>
        <dbReference type="Proteomes" id="UP001501337"/>
    </source>
</evidence>
<dbReference type="EMBL" id="BAABBO010000024">
    <property type="protein sequence ID" value="GAA3979331.1"/>
    <property type="molecule type" value="Genomic_DNA"/>
</dbReference>
<proteinExistence type="predicted"/>
<keyword evidence="3" id="KW-1185">Reference proteome</keyword>
<dbReference type="RefSeq" id="WP_344809727.1">
    <property type="nucleotide sequence ID" value="NZ_BAABBO010000024.1"/>
</dbReference>
<gene>
    <name evidence="2" type="ORF">GCM10022278_39810</name>
</gene>
<accession>A0ABP7QAZ5</accession>
<comment type="caution">
    <text evidence="2">The sequence shown here is derived from an EMBL/GenBank/DDBJ whole genome shotgun (WGS) entry which is preliminary data.</text>
</comment>
<evidence type="ECO:0000313" key="2">
    <source>
        <dbReference type="EMBL" id="GAA3979331.1"/>
    </source>
</evidence>
<organism evidence="2 3">
    <name type="scientific">Allohahella marinimesophila</name>
    <dbReference type="NCBI Taxonomy" id="1054972"/>
    <lineage>
        <taxon>Bacteria</taxon>
        <taxon>Pseudomonadati</taxon>
        <taxon>Pseudomonadota</taxon>
        <taxon>Gammaproteobacteria</taxon>
        <taxon>Oceanospirillales</taxon>
        <taxon>Hahellaceae</taxon>
        <taxon>Allohahella</taxon>
    </lineage>
</organism>
<reference evidence="3" key="1">
    <citation type="journal article" date="2019" name="Int. J. Syst. Evol. Microbiol.">
        <title>The Global Catalogue of Microorganisms (GCM) 10K type strain sequencing project: providing services to taxonomists for standard genome sequencing and annotation.</title>
        <authorList>
            <consortium name="The Broad Institute Genomics Platform"/>
            <consortium name="The Broad Institute Genome Sequencing Center for Infectious Disease"/>
            <person name="Wu L."/>
            <person name="Ma J."/>
        </authorList>
    </citation>
    <scope>NUCLEOTIDE SEQUENCE [LARGE SCALE GENOMIC DNA]</scope>
    <source>
        <strain evidence="3">JCM 17555</strain>
    </source>
</reference>
<feature type="compositionally biased region" description="Basic and acidic residues" evidence="1">
    <location>
        <begin position="111"/>
        <end position="130"/>
    </location>
</feature>
<evidence type="ECO:0000256" key="1">
    <source>
        <dbReference type="SAM" id="MobiDB-lite"/>
    </source>
</evidence>
<name>A0ABP7QAZ5_9GAMM</name>
<sequence>MPSALFEIIQLSNGSFALQQIGSSGEPLLKIEFSDEAKAFLENQDAQVARAMIGAAIRTVGQMRSYEVTEETLSAADLASSVEGSDIDPDDDTAVRREAFRRKLASQKGSAQKDGKSDYRQVKPESHWLH</sequence>
<feature type="region of interest" description="Disordered" evidence="1">
    <location>
        <begin position="103"/>
        <end position="130"/>
    </location>
</feature>
<dbReference type="Proteomes" id="UP001501337">
    <property type="component" value="Unassembled WGS sequence"/>
</dbReference>